<evidence type="ECO:0000313" key="1">
    <source>
        <dbReference type="EMBL" id="KEJ90298.1"/>
    </source>
</evidence>
<dbReference type="STRING" id="1300350.Z948_874"/>
<dbReference type="AlphaFoldDB" id="A0A073IIZ1"/>
<dbReference type="EMBL" id="JAMC01000002">
    <property type="protein sequence ID" value="KEJ90298.1"/>
    <property type="molecule type" value="Genomic_DNA"/>
</dbReference>
<name>A0A073IIZ1_9RHOB</name>
<dbReference type="Proteomes" id="UP000027734">
    <property type="component" value="Unassembled WGS sequence"/>
</dbReference>
<evidence type="ECO:0000313" key="2">
    <source>
        <dbReference type="Proteomes" id="UP000027734"/>
    </source>
</evidence>
<keyword evidence="2" id="KW-1185">Reference proteome</keyword>
<proteinExistence type="predicted"/>
<reference evidence="1 2" key="1">
    <citation type="submission" date="2014-01" db="EMBL/GenBank/DDBJ databases">
        <title>Sulfitobacter donghicola JCM 14565 Genome Sequencing.</title>
        <authorList>
            <person name="Lai Q."/>
            <person name="Hong Z."/>
        </authorList>
    </citation>
    <scope>NUCLEOTIDE SEQUENCE [LARGE SCALE GENOMIC DNA]</scope>
    <source>
        <strain evidence="1 2">JCM 14565</strain>
    </source>
</reference>
<accession>A0A073IIZ1</accession>
<sequence>MAYLTPQTLTCPSCSHTGPLTWITGIPLDNKPRAGRGYVKVHKSGDWIIEKTKTETIVNCPTCNTEVTRRSRTP</sequence>
<comment type="caution">
    <text evidence="1">The sequence shown here is derived from an EMBL/GenBank/DDBJ whole genome shotgun (WGS) entry which is preliminary data.</text>
</comment>
<organism evidence="1 2">
    <name type="scientific">Sulfitobacter donghicola DSW-25 = KCTC 12864 = JCM 14565</name>
    <dbReference type="NCBI Taxonomy" id="1300350"/>
    <lineage>
        <taxon>Bacteria</taxon>
        <taxon>Pseudomonadati</taxon>
        <taxon>Pseudomonadota</taxon>
        <taxon>Alphaproteobacteria</taxon>
        <taxon>Rhodobacterales</taxon>
        <taxon>Roseobacteraceae</taxon>
        <taxon>Sulfitobacter</taxon>
    </lineage>
</organism>
<dbReference type="OrthoDB" id="7869159at2"/>
<protein>
    <submittedName>
        <fullName evidence="1">Uncharacterized protein</fullName>
    </submittedName>
</protein>
<dbReference type="RefSeq" id="WP_025058332.1">
    <property type="nucleotide sequence ID" value="NZ_JAMC01000002.1"/>
</dbReference>
<gene>
    <name evidence="1" type="ORF">DSW25_05790</name>
</gene>